<accession>A0ABW4PHS3</accession>
<organism evidence="1 2">
    <name type="scientific">Streptomyces desertarenae</name>
    <dbReference type="NCBI Taxonomy" id="2666184"/>
    <lineage>
        <taxon>Bacteria</taxon>
        <taxon>Bacillati</taxon>
        <taxon>Actinomycetota</taxon>
        <taxon>Actinomycetes</taxon>
        <taxon>Kitasatosporales</taxon>
        <taxon>Streptomycetaceae</taxon>
        <taxon>Streptomyces</taxon>
    </lineage>
</organism>
<comment type="caution">
    <text evidence="1">The sequence shown here is derived from an EMBL/GenBank/DDBJ whole genome shotgun (WGS) entry which is preliminary data.</text>
</comment>
<keyword evidence="2" id="KW-1185">Reference proteome</keyword>
<evidence type="ECO:0000313" key="2">
    <source>
        <dbReference type="Proteomes" id="UP001597365"/>
    </source>
</evidence>
<dbReference type="EMBL" id="JBHUFU010000004">
    <property type="protein sequence ID" value="MFD1829864.1"/>
    <property type="molecule type" value="Genomic_DNA"/>
</dbReference>
<dbReference type="Proteomes" id="UP001597365">
    <property type="component" value="Unassembled WGS sequence"/>
</dbReference>
<proteinExistence type="predicted"/>
<name>A0ABW4PHS3_9ACTN</name>
<gene>
    <name evidence="1" type="ORF">ACFSJS_09320</name>
</gene>
<sequence>MIPALSHQQLRNTCTALSSAGLIRLVSEIDDHGAIPARGLARTLADLSADRIRQAVEQADSLGLLTRTPGTVGLSAAGRDLADVYDATARWARRHNHPAAHCDFAGRIHSTFALLGTPTADPQNPGDERETELGRVERLVAEWTHTHQRTRGTDGVAA</sequence>
<reference evidence="2" key="1">
    <citation type="journal article" date="2019" name="Int. J. Syst. Evol. Microbiol.">
        <title>The Global Catalogue of Microorganisms (GCM) 10K type strain sequencing project: providing services to taxonomists for standard genome sequencing and annotation.</title>
        <authorList>
            <consortium name="The Broad Institute Genomics Platform"/>
            <consortium name="The Broad Institute Genome Sequencing Center for Infectious Disease"/>
            <person name="Wu L."/>
            <person name="Ma J."/>
        </authorList>
    </citation>
    <scope>NUCLEOTIDE SEQUENCE [LARGE SCALE GENOMIC DNA]</scope>
    <source>
        <strain evidence="2">CGMCC 4.7455</strain>
    </source>
</reference>
<dbReference type="Gene3D" id="1.10.10.10">
    <property type="entry name" value="Winged helix-like DNA-binding domain superfamily/Winged helix DNA-binding domain"/>
    <property type="match status" value="1"/>
</dbReference>
<evidence type="ECO:0008006" key="3">
    <source>
        <dbReference type="Google" id="ProtNLM"/>
    </source>
</evidence>
<dbReference type="InterPro" id="IPR036388">
    <property type="entry name" value="WH-like_DNA-bd_sf"/>
</dbReference>
<protein>
    <recommendedName>
        <fullName evidence="3">MarR family transcriptional regulator</fullName>
    </recommendedName>
</protein>
<evidence type="ECO:0000313" key="1">
    <source>
        <dbReference type="EMBL" id="MFD1829864.1"/>
    </source>
</evidence>
<dbReference type="RefSeq" id="WP_380898825.1">
    <property type="nucleotide sequence ID" value="NZ_JBHUFU010000004.1"/>
</dbReference>